<evidence type="ECO:0000313" key="3">
    <source>
        <dbReference type="EMBL" id="QDU61415.1"/>
    </source>
</evidence>
<dbReference type="OrthoDB" id="5289914at2"/>
<feature type="transmembrane region" description="Helical" evidence="1">
    <location>
        <begin position="6"/>
        <end position="24"/>
    </location>
</feature>
<dbReference type="EMBL" id="CP036279">
    <property type="protein sequence ID" value="QDU61415.1"/>
    <property type="molecule type" value="Genomic_DNA"/>
</dbReference>
<evidence type="ECO:0000313" key="4">
    <source>
        <dbReference type="Proteomes" id="UP000317093"/>
    </source>
</evidence>
<keyword evidence="4" id="KW-1185">Reference proteome</keyword>
<keyword evidence="1" id="KW-0812">Transmembrane</keyword>
<keyword evidence="1" id="KW-0472">Membrane</keyword>
<dbReference type="SMART" id="SM00327">
    <property type="entry name" value="VWA"/>
    <property type="match status" value="1"/>
</dbReference>
<evidence type="ECO:0000259" key="2">
    <source>
        <dbReference type="SMART" id="SM00327"/>
    </source>
</evidence>
<keyword evidence="1" id="KW-1133">Transmembrane helix</keyword>
<dbReference type="InterPro" id="IPR036465">
    <property type="entry name" value="vWFA_dom_sf"/>
</dbReference>
<feature type="domain" description="VWFA" evidence="2">
    <location>
        <begin position="87"/>
        <end position="267"/>
    </location>
</feature>
<dbReference type="Gene3D" id="3.40.50.410">
    <property type="entry name" value="von Willebrand factor, type A domain"/>
    <property type="match status" value="1"/>
</dbReference>
<dbReference type="AlphaFoldDB" id="A0A518B362"/>
<feature type="transmembrane region" description="Helical" evidence="1">
    <location>
        <begin position="58"/>
        <end position="80"/>
    </location>
</feature>
<dbReference type="InterPro" id="IPR002035">
    <property type="entry name" value="VWF_A"/>
</dbReference>
<dbReference type="Pfam" id="PF13519">
    <property type="entry name" value="VWA_2"/>
    <property type="match status" value="1"/>
</dbReference>
<name>A0A518B362_9BACT</name>
<dbReference type="Proteomes" id="UP000317093">
    <property type="component" value="Chromosome"/>
</dbReference>
<accession>A0A518B362</accession>
<dbReference type="KEGG" id="knv:Pan216_22710"/>
<gene>
    <name evidence="3" type="ORF">Pan216_22710</name>
</gene>
<proteinExistence type="predicted"/>
<protein>
    <recommendedName>
        <fullName evidence="2">VWFA domain-containing protein</fullName>
    </recommendedName>
</protein>
<evidence type="ECO:0000256" key="1">
    <source>
        <dbReference type="SAM" id="Phobius"/>
    </source>
</evidence>
<sequence length="619" mass="68127">MNLTSPSALGWLALALPIVILYVLKIRMRRVPVSTVLFWQQIFDEHQPRSLWQKLRHLLSLLVQLAFLALLVLALTKPYFPWESTAARRVALIVDNSASMNATDVAPDRLGQAKTIGQGIIDALRHRDEMTIITAGTAPRVACGLTGHQRTLRGALADIEATDGPTRVAEAVTLARRLIGDRDQGEIILLSDGCFEDDEEIIGAEDLQFVSIGKATDNVGITQLQVRRSLGDPIGYEILTQVSNLGESEVSCRLEIDLNEEIVDVVPLTLAPGETWSRVFEKTSALGGRLVARLNHTDRFAPDNQAYAVLPDRPPQEVFLVAKDNLFLQKVLEAHPVVRLSLAERPPETVPPGAVLVLHRHAGNTLPTGNVLVIEPGGSTPLWTLGETLSNPIVVKEERSSPLLRHVRLNNVLMPEARRLEPLTDADVLVESVSGDPLYLTFDRGDEGKALVLTVNLDKGDLPLRTAFPILVTNALHWFAGDQGELRESLTTGSLTEIPIPSTEAATWNLVDPRGEELALSIADGKATIGPLDHAGIWTVRPSSIESAEDEKRVEPARMIACNLASKRESDLRVPRASLDESALLRAGWGGRPLWFYLVVLAWLLVTAEWWLYQRRWIG</sequence>
<feature type="transmembrane region" description="Helical" evidence="1">
    <location>
        <begin position="594"/>
        <end position="613"/>
    </location>
</feature>
<dbReference type="PANTHER" id="PTHR37464">
    <property type="entry name" value="BLL2463 PROTEIN"/>
    <property type="match status" value="1"/>
</dbReference>
<reference evidence="3 4" key="1">
    <citation type="submission" date="2019-02" db="EMBL/GenBank/DDBJ databases">
        <title>Deep-cultivation of Planctomycetes and their phenomic and genomic characterization uncovers novel biology.</title>
        <authorList>
            <person name="Wiegand S."/>
            <person name="Jogler M."/>
            <person name="Boedeker C."/>
            <person name="Pinto D."/>
            <person name="Vollmers J."/>
            <person name="Rivas-Marin E."/>
            <person name="Kohn T."/>
            <person name="Peeters S.H."/>
            <person name="Heuer A."/>
            <person name="Rast P."/>
            <person name="Oberbeckmann S."/>
            <person name="Bunk B."/>
            <person name="Jeske O."/>
            <person name="Meyerdierks A."/>
            <person name="Storesund J.E."/>
            <person name="Kallscheuer N."/>
            <person name="Luecker S."/>
            <person name="Lage O.M."/>
            <person name="Pohl T."/>
            <person name="Merkel B.J."/>
            <person name="Hornburger P."/>
            <person name="Mueller R.-W."/>
            <person name="Bruemmer F."/>
            <person name="Labrenz M."/>
            <person name="Spormann A.M."/>
            <person name="Op den Camp H."/>
            <person name="Overmann J."/>
            <person name="Amann R."/>
            <person name="Jetten M.S.M."/>
            <person name="Mascher T."/>
            <person name="Medema M.H."/>
            <person name="Devos D.P."/>
            <person name="Kaster A.-K."/>
            <person name="Ovreas L."/>
            <person name="Rohde M."/>
            <person name="Galperin M.Y."/>
            <person name="Jogler C."/>
        </authorList>
    </citation>
    <scope>NUCLEOTIDE SEQUENCE [LARGE SCALE GENOMIC DNA]</scope>
    <source>
        <strain evidence="3 4">Pan216</strain>
    </source>
</reference>
<organism evidence="3 4">
    <name type="scientific">Kolteria novifilia</name>
    <dbReference type="NCBI Taxonomy" id="2527975"/>
    <lineage>
        <taxon>Bacteria</taxon>
        <taxon>Pseudomonadati</taxon>
        <taxon>Planctomycetota</taxon>
        <taxon>Planctomycetia</taxon>
        <taxon>Kolteriales</taxon>
        <taxon>Kolteriaceae</taxon>
        <taxon>Kolteria</taxon>
    </lineage>
</organism>
<dbReference type="PANTHER" id="PTHR37464:SF1">
    <property type="entry name" value="BLL2463 PROTEIN"/>
    <property type="match status" value="1"/>
</dbReference>
<dbReference type="InterPro" id="IPR024163">
    <property type="entry name" value="Aerotolerance_reg_N"/>
</dbReference>
<dbReference type="Pfam" id="PF07584">
    <property type="entry name" value="BatA"/>
    <property type="match status" value="1"/>
</dbReference>
<dbReference type="SUPFAM" id="SSF53300">
    <property type="entry name" value="vWA-like"/>
    <property type="match status" value="1"/>
</dbReference>
<dbReference type="RefSeq" id="WP_145258011.1">
    <property type="nucleotide sequence ID" value="NZ_CP036279.1"/>
</dbReference>